<accession>A0A182E2A4</accession>
<sequence length="131" mass="14910">MAGIFLVPMESSVEVLFIPLRFNLCFRGAREANKRANNKGNDWVRSAVGVTWKVMGVVQGWNSESVASEGCLVETFRQLHIPIFPKISSRTYPSWESMLGIGRLGEYTRSNELAPIQWRRVHMRDREILAG</sequence>
<organism evidence="3">
    <name type="scientific">Onchocerca ochengi</name>
    <name type="common">Filarial nematode worm</name>
    <dbReference type="NCBI Taxonomy" id="42157"/>
    <lineage>
        <taxon>Eukaryota</taxon>
        <taxon>Metazoa</taxon>
        <taxon>Ecdysozoa</taxon>
        <taxon>Nematoda</taxon>
        <taxon>Chromadorea</taxon>
        <taxon>Rhabditida</taxon>
        <taxon>Spirurina</taxon>
        <taxon>Spiruromorpha</taxon>
        <taxon>Filarioidea</taxon>
        <taxon>Onchocercidae</taxon>
        <taxon>Onchocerca</taxon>
    </lineage>
</organism>
<reference evidence="3" key="1">
    <citation type="submission" date="2016-06" db="UniProtKB">
        <authorList>
            <consortium name="WormBaseParasite"/>
        </authorList>
    </citation>
    <scope>IDENTIFICATION</scope>
</reference>
<reference evidence="1 2" key="2">
    <citation type="submission" date="2018-08" db="EMBL/GenBank/DDBJ databases">
        <authorList>
            <person name="Laetsch R D."/>
            <person name="Stevens L."/>
            <person name="Kumar S."/>
            <person name="Blaxter L. M."/>
        </authorList>
    </citation>
    <scope>NUCLEOTIDE SEQUENCE [LARGE SCALE GENOMIC DNA]</scope>
</reference>
<evidence type="ECO:0000313" key="2">
    <source>
        <dbReference type="Proteomes" id="UP000271087"/>
    </source>
</evidence>
<keyword evidence="2" id="KW-1185">Reference proteome</keyword>
<dbReference type="WBParaSite" id="nOo.2.0.1.t02102-RA">
    <property type="protein sequence ID" value="nOo.2.0.1.t02102-RA"/>
    <property type="gene ID" value="nOo.2.0.1.g02102"/>
</dbReference>
<dbReference type="AlphaFoldDB" id="A0A182E2A4"/>
<protein>
    <submittedName>
        <fullName evidence="3">Transmembrane protein</fullName>
    </submittedName>
</protein>
<dbReference type="Proteomes" id="UP000271087">
    <property type="component" value="Unassembled WGS sequence"/>
</dbReference>
<dbReference type="EMBL" id="UYRW01000306">
    <property type="protein sequence ID" value="VDK65573.1"/>
    <property type="molecule type" value="Genomic_DNA"/>
</dbReference>
<evidence type="ECO:0000313" key="3">
    <source>
        <dbReference type="WBParaSite" id="nOo.2.0.1.t02102-RA"/>
    </source>
</evidence>
<gene>
    <name evidence="1" type="ORF">NOO_LOCUS2102</name>
</gene>
<name>A0A182E2A4_ONCOC</name>
<proteinExistence type="predicted"/>
<evidence type="ECO:0000313" key="1">
    <source>
        <dbReference type="EMBL" id="VDK65573.1"/>
    </source>
</evidence>